<organism evidence="1 2">
    <name type="scientific">Lactuca sativa</name>
    <name type="common">Garden lettuce</name>
    <dbReference type="NCBI Taxonomy" id="4236"/>
    <lineage>
        <taxon>Eukaryota</taxon>
        <taxon>Viridiplantae</taxon>
        <taxon>Streptophyta</taxon>
        <taxon>Embryophyta</taxon>
        <taxon>Tracheophyta</taxon>
        <taxon>Spermatophyta</taxon>
        <taxon>Magnoliopsida</taxon>
        <taxon>eudicotyledons</taxon>
        <taxon>Gunneridae</taxon>
        <taxon>Pentapetalae</taxon>
        <taxon>asterids</taxon>
        <taxon>campanulids</taxon>
        <taxon>Asterales</taxon>
        <taxon>Asteraceae</taxon>
        <taxon>Cichorioideae</taxon>
        <taxon>Cichorieae</taxon>
        <taxon>Lactucinae</taxon>
        <taxon>Lactuca</taxon>
    </lineage>
</organism>
<dbReference type="EMBL" id="NBSK02000002">
    <property type="protein sequence ID" value="KAJ0220594.1"/>
    <property type="molecule type" value="Genomic_DNA"/>
</dbReference>
<sequence length="126" mass="14816">MVSFQIFIYILETLKIVLMLSILKILRFFSNPNQNPVTNNLQTSQNTEKQPRGNKWDAAEDVALMLAWCFATWKKQKKTSLWAQIKQLYDAARVENSEKLNSKNEDQMRGRFKRLSENAQKWVGVY</sequence>
<dbReference type="Proteomes" id="UP000235145">
    <property type="component" value="Unassembled WGS sequence"/>
</dbReference>
<dbReference type="PANTHER" id="PTHR45023">
    <property type="match status" value="1"/>
</dbReference>
<gene>
    <name evidence="1" type="ORF">LSAT_V11C200072940</name>
</gene>
<keyword evidence="2" id="KW-1185">Reference proteome</keyword>
<protein>
    <submittedName>
        <fullName evidence="1">Uncharacterized protein</fullName>
    </submittedName>
</protein>
<dbReference type="AlphaFoldDB" id="A0A9R1XT10"/>
<accession>A0A9R1XT10</accession>
<dbReference type="PANTHER" id="PTHR45023:SF4">
    <property type="entry name" value="GLYCINE-RICH PROTEIN-RELATED"/>
    <property type="match status" value="1"/>
</dbReference>
<evidence type="ECO:0000313" key="1">
    <source>
        <dbReference type="EMBL" id="KAJ0220594.1"/>
    </source>
</evidence>
<proteinExistence type="predicted"/>
<reference evidence="1 2" key="1">
    <citation type="journal article" date="2017" name="Nat. Commun.">
        <title>Genome assembly with in vitro proximity ligation data and whole-genome triplication in lettuce.</title>
        <authorList>
            <person name="Reyes-Chin-Wo S."/>
            <person name="Wang Z."/>
            <person name="Yang X."/>
            <person name="Kozik A."/>
            <person name="Arikit S."/>
            <person name="Song C."/>
            <person name="Xia L."/>
            <person name="Froenicke L."/>
            <person name="Lavelle D.O."/>
            <person name="Truco M.J."/>
            <person name="Xia R."/>
            <person name="Zhu S."/>
            <person name="Xu C."/>
            <person name="Xu H."/>
            <person name="Xu X."/>
            <person name="Cox K."/>
            <person name="Korf I."/>
            <person name="Meyers B.C."/>
            <person name="Michelmore R.W."/>
        </authorList>
    </citation>
    <scope>NUCLEOTIDE SEQUENCE [LARGE SCALE GENOMIC DNA]</scope>
    <source>
        <strain evidence="2">cv. Salinas</strain>
        <tissue evidence="1">Seedlings</tissue>
    </source>
</reference>
<name>A0A9R1XT10_LACSA</name>
<comment type="caution">
    <text evidence="1">The sequence shown here is derived from an EMBL/GenBank/DDBJ whole genome shotgun (WGS) entry which is preliminary data.</text>
</comment>
<evidence type="ECO:0000313" key="2">
    <source>
        <dbReference type="Proteomes" id="UP000235145"/>
    </source>
</evidence>